<comment type="subcellular location">
    <subcellularLocation>
        <location evidence="1">Cell membrane</location>
        <topology evidence="1">Multi-pass membrane protein</topology>
    </subcellularLocation>
    <subcellularLocation>
        <location evidence="7">Membrane</location>
        <topology evidence="7">Multi-pass membrane protein</topology>
    </subcellularLocation>
</comment>
<feature type="transmembrane region" description="Helical" evidence="8">
    <location>
        <begin position="6"/>
        <end position="28"/>
    </location>
</feature>
<evidence type="ECO:0000256" key="6">
    <source>
        <dbReference type="ARBA" id="ARBA00023136"/>
    </source>
</evidence>
<dbReference type="NCBIfam" id="NF009309">
    <property type="entry name" value="PRK12666.1"/>
    <property type="match status" value="1"/>
</dbReference>
<dbReference type="PANTHER" id="PTHR42703">
    <property type="entry name" value="NADH DEHYDROGENASE"/>
    <property type="match status" value="1"/>
</dbReference>
<reference evidence="10 11" key="1">
    <citation type="submission" date="2017-05" db="EMBL/GenBank/DDBJ databases">
        <authorList>
            <person name="Song R."/>
            <person name="Chenine A.L."/>
            <person name="Ruprecht R.M."/>
        </authorList>
    </citation>
    <scope>NUCLEOTIDE SEQUENCE [LARGE SCALE GENOMIC DNA]</scope>
    <source>
        <strain evidence="10 11">DSM 26136</strain>
    </source>
</reference>
<dbReference type="InterPro" id="IPR050586">
    <property type="entry name" value="CPA3_Na-H_Antiporter_D"/>
</dbReference>
<evidence type="ECO:0000256" key="4">
    <source>
        <dbReference type="ARBA" id="ARBA00022692"/>
    </source>
</evidence>
<evidence type="ECO:0000256" key="1">
    <source>
        <dbReference type="ARBA" id="ARBA00004651"/>
    </source>
</evidence>
<keyword evidence="6 8" id="KW-0472">Membrane</keyword>
<feature type="transmembrane region" description="Helical" evidence="8">
    <location>
        <begin position="169"/>
        <end position="194"/>
    </location>
</feature>
<accession>A0A1Y0EKY8</accession>
<dbReference type="AlphaFoldDB" id="A0A1Y0EKY8"/>
<dbReference type="Proteomes" id="UP000196138">
    <property type="component" value="Chromosome"/>
</dbReference>
<feature type="transmembrane region" description="Helical" evidence="8">
    <location>
        <begin position="40"/>
        <end position="59"/>
    </location>
</feature>
<protein>
    <submittedName>
        <fullName evidence="10">Monovalent cation/H+ antiporter subunit D</fullName>
    </submittedName>
</protein>
<sequence length="567" mass="60688">MNWLDALMPHLVVAPILLPMFTAALLLFPGEQARTAKSVVNLLSCLLGLAIAIFLVYWVHRQNGVGAIGVYLPSNWQVPFGIVLAVDRLSALMLLMTSIIGLGSLMFSVAGWDRAGVHFHSLFQLQLMGLNGAFLTADLFNLFVFFEIMLTASYGLLLHGTGWPRVRSGLHYITMNLLASFLFLLGIALLYGVTGTLNMADMALKIPLIPAGDRGLLHAGAAVLAVAFLAKAAAWPLNFWLPPAYAAACPPVSALFAIMTKVGLYAILRLWTLLFPPTAVGSALFGSEVLVWGGLATLGFASIGVLASTHLQRLVGFSVLVSSGTLLAAFGFSHSALTGGALYYLMSSTLALAALFLVTDLIERSRQTEEAVPEENFDDEQFPFPIDLVPPEHTNLDEQEQALIGKAIPAAMAFLGMSFMLCALLVSGLPPMSGFIGKAVMLTAVLNPEGLAVTDAVPRSAAWVMLALVIVSGLMATVSFSRAGIRFFWAPHDRAAPRLRVIECLPIVAMLAVCVLLVARAEPVLRYTDLAARALHDPRDYIRSVMAAQTVKEGHKLPAAGTLEGKP</sequence>
<gene>
    <name evidence="10" type="ORF">CCO03_06035</name>
</gene>
<feature type="transmembrane region" description="Helical" evidence="8">
    <location>
        <begin position="89"/>
        <end position="112"/>
    </location>
</feature>
<feature type="transmembrane region" description="Helical" evidence="8">
    <location>
        <begin position="341"/>
        <end position="358"/>
    </location>
</feature>
<evidence type="ECO:0000256" key="3">
    <source>
        <dbReference type="ARBA" id="ARBA00022475"/>
    </source>
</evidence>
<evidence type="ECO:0000313" key="10">
    <source>
        <dbReference type="EMBL" id="ARU04295.1"/>
    </source>
</evidence>
<dbReference type="OrthoDB" id="9768329at2"/>
<dbReference type="Pfam" id="PF00361">
    <property type="entry name" value="Proton_antipo_M"/>
    <property type="match status" value="1"/>
</dbReference>
<evidence type="ECO:0000313" key="11">
    <source>
        <dbReference type="Proteomes" id="UP000196138"/>
    </source>
</evidence>
<evidence type="ECO:0000259" key="9">
    <source>
        <dbReference type="Pfam" id="PF00361"/>
    </source>
</evidence>
<feature type="transmembrane region" description="Helical" evidence="8">
    <location>
        <begin position="290"/>
        <end position="307"/>
    </location>
</feature>
<proteinExistence type="inferred from homology"/>
<evidence type="ECO:0000256" key="7">
    <source>
        <dbReference type="RuleBase" id="RU000320"/>
    </source>
</evidence>
<name>A0A1Y0EKY8_9BURK</name>
<evidence type="ECO:0000256" key="5">
    <source>
        <dbReference type="ARBA" id="ARBA00022989"/>
    </source>
</evidence>
<keyword evidence="4 7" id="KW-0812">Transmembrane</keyword>
<keyword evidence="11" id="KW-1185">Reference proteome</keyword>
<dbReference type="EMBL" id="CP021455">
    <property type="protein sequence ID" value="ARU04295.1"/>
    <property type="molecule type" value="Genomic_DNA"/>
</dbReference>
<feature type="transmembrane region" description="Helical" evidence="8">
    <location>
        <begin position="314"/>
        <end position="335"/>
    </location>
</feature>
<dbReference type="PANTHER" id="PTHR42703:SF1">
    <property type="entry name" value="NA(+)_H(+) ANTIPORTER SUBUNIT D1"/>
    <property type="match status" value="1"/>
</dbReference>
<feature type="transmembrane region" description="Helical" evidence="8">
    <location>
        <begin position="407"/>
        <end position="426"/>
    </location>
</feature>
<dbReference type="GO" id="GO:0005886">
    <property type="term" value="C:plasma membrane"/>
    <property type="evidence" value="ECO:0007669"/>
    <property type="project" value="UniProtKB-SubCell"/>
</dbReference>
<feature type="domain" description="NADH:quinone oxidoreductase/Mrp antiporter transmembrane" evidence="9">
    <location>
        <begin position="138"/>
        <end position="367"/>
    </location>
</feature>
<feature type="transmembrane region" description="Helical" evidence="8">
    <location>
        <begin position="501"/>
        <end position="519"/>
    </location>
</feature>
<evidence type="ECO:0000256" key="8">
    <source>
        <dbReference type="SAM" id="Phobius"/>
    </source>
</evidence>
<organism evidence="10 11">
    <name type="scientific">Comamonas serinivorans</name>
    <dbReference type="NCBI Taxonomy" id="1082851"/>
    <lineage>
        <taxon>Bacteria</taxon>
        <taxon>Pseudomonadati</taxon>
        <taxon>Pseudomonadota</taxon>
        <taxon>Betaproteobacteria</taxon>
        <taxon>Burkholderiales</taxon>
        <taxon>Comamonadaceae</taxon>
        <taxon>Comamonas</taxon>
    </lineage>
</organism>
<keyword evidence="5 8" id="KW-1133">Transmembrane helix</keyword>
<comment type="similarity">
    <text evidence="2">Belongs to the CPA3 antiporters (TC 2.A.63) subunit D family.</text>
</comment>
<dbReference type="InterPro" id="IPR001750">
    <property type="entry name" value="ND/Mrp_TM"/>
</dbReference>
<keyword evidence="3" id="KW-1003">Cell membrane</keyword>
<feature type="transmembrane region" description="Helical" evidence="8">
    <location>
        <begin position="133"/>
        <end position="157"/>
    </location>
</feature>
<evidence type="ECO:0000256" key="2">
    <source>
        <dbReference type="ARBA" id="ARBA00005346"/>
    </source>
</evidence>
<feature type="transmembrane region" description="Helical" evidence="8">
    <location>
        <begin position="215"/>
        <end position="234"/>
    </location>
</feature>
<dbReference type="KEGG" id="cser:CCO03_06035"/>
<dbReference type="RefSeq" id="WP_087278579.1">
    <property type="nucleotide sequence ID" value="NZ_CP021455.1"/>
</dbReference>
<feature type="transmembrane region" description="Helical" evidence="8">
    <location>
        <begin position="461"/>
        <end position="480"/>
    </location>
</feature>